<dbReference type="AlphaFoldDB" id="A0A3G8JK91"/>
<evidence type="ECO:0000313" key="6">
    <source>
        <dbReference type="Proteomes" id="UP000271469"/>
    </source>
</evidence>
<dbReference type="GO" id="GO:0016301">
    <property type="term" value="F:kinase activity"/>
    <property type="evidence" value="ECO:0007669"/>
    <property type="project" value="UniProtKB-KW"/>
</dbReference>
<dbReference type="KEGG" id="gom:D7316_01954"/>
<evidence type="ECO:0000256" key="1">
    <source>
        <dbReference type="ARBA" id="ARBA00022741"/>
    </source>
</evidence>
<keyword evidence="1" id="KW-0547">Nucleotide-binding</keyword>
<dbReference type="SUPFAM" id="SSF50891">
    <property type="entry name" value="Cyclophilin-like"/>
    <property type="match status" value="1"/>
</dbReference>
<dbReference type="OrthoDB" id="9778567at2"/>
<dbReference type="Gene3D" id="3.30.1360.40">
    <property type="match status" value="1"/>
</dbReference>
<dbReference type="InterPro" id="IPR003833">
    <property type="entry name" value="CT_C_D"/>
</dbReference>
<dbReference type="Gene3D" id="2.40.100.10">
    <property type="entry name" value="Cyclophilin-like"/>
    <property type="match status" value="1"/>
</dbReference>
<keyword evidence="5" id="KW-0808">Transferase</keyword>
<evidence type="ECO:0000256" key="3">
    <source>
        <dbReference type="ARBA" id="ARBA00022840"/>
    </source>
</evidence>
<gene>
    <name evidence="5" type="primary">kipI</name>
    <name evidence="5" type="ORF">D7316_01954</name>
</gene>
<dbReference type="GO" id="GO:0005524">
    <property type="term" value="F:ATP binding"/>
    <property type="evidence" value="ECO:0007669"/>
    <property type="project" value="UniProtKB-KW"/>
</dbReference>
<reference evidence="5 6" key="1">
    <citation type="submission" date="2018-11" db="EMBL/GenBank/DDBJ databases">
        <title>Gordonia insulae sp. nov., isolated from an island soil.</title>
        <authorList>
            <person name="Kim Y.S."/>
            <person name="Kim S.B."/>
        </authorList>
    </citation>
    <scope>NUCLEOTIDE SEQUENCE [LARGE SCALE GENOMIC DNA]</scope>
    <source>
        <strain evidence="5 6">MMS17-SY073</strain>
    </source>
</reference>
<organism evidence="5 6">
    <name type="scientific">Gordonia insulae</name>
    <dbReference type="NCBI Taxonomy" id="2420509"/>
    <lineage>
        <taxon>Bacteria</taxon>
        <taxon>Bacillati</taxon>
        <taxon>Actinomycetota</taxon>
        <taxon>Actinomycetes</taxon>
        <taxon>Mycobacteriales</taxon>
        <taxon>Gordoniaceae</taxon>
        <taxon>Gordonia</taxon>
    </lineage>
</organism>
<dbReference type="SMART" id="SM00796">
    <property type="entry name" value="AHS1"/>
    <property type="match status" value="1"/>
</dbReference>
<keyword evidence="2" id="KW-0378">Hydrolase</keyword>
<proteinExistence type="predicted"/>
<dbReference type="Proteomes" id="UP000271469">
    <property type="component" value="Chromosome"/>
</dbReference>
<dbReference type="InterPro" id="IPR010016">
    <property type="entry name" value="PxpB"/>
</dbReference>
<accession>A0A3G8JK91</accession>
<dbReference type="InterPro" id="IPR029000">
    <property type="entry name" value="Cyclophilin-like_dom_sf"/>
</dbReference>
<name>A0A3G8JK91_9ACTN</name>
<dbReference type="PANTHER" id="PTHR34698">
    <property type="entry name" value="5-OXOPROLINASE SUBUNIT B"/>
    <property type="match status" value="1"/>
</dbReference>
<dbReference type="EMBL" id="CP033972">
    <property type="protein sequence ID" value="AZG45358.1"/>
    <property type="molecule type" value="Genomic_DNA"/>
</dbReference>
<keyword evidence="6" id="KW-1185">Reference proteome</keyword>
<dbReference type="GO" id="GO:0016787">
    <property type="term" value="F:hydrolase activity"/>
    <property type="evidence" value="ECO:0007669"/>
    <property type="project" value="UniProtKB-KW"/>
</dbReference>
<keyword evidence="5" id="KW-0418">Kinase</keyword>
<evidence type="ECO:0000256" key="2">
    <source>
        <dbReference type="ARBA" id="ARBA00022801"/>
    </source>
</evidence>
<evidence type="ECO:0000259" key="4">
    <source>
        <dbReference type="SMART" id="SM00796"/>
    </source>
</evidence>
<keyword evidence="3" id="KW-0067">ATP-binding</keyword>
<feature type="domain" description="Carboxyltransferase" evidence="4">
    <location>
        <begin position="1"/>
        <end position="205"/>
    </location>
</feature>
<evidence type="ECO:0000313" key="5">
    <source>
        <dbReference type="EMBL" id="AZG45358.1"/>
    </source>
</evidence>
<dbReference type="PANTHER" id="PTHR34698:SF2">
    <property type="entry name" value="5-OXOPROLINASE SUBUNIT B"/>
    <property type="match status" value="1"/>
</dbReference>
<protein>
    <submittedName>
        <fullName evidence="5">Kinase A inhibitor</fullName>
    </submittedName>
</protein>
<sequence>MRDLPAGPDAVLLDFAGEPEPLDAVGTAVAALRAAMVTGALRVTEVVPSAQSVLVQARRGSGIDVLGIHRALRAAQSDSGEHDLATGDAVRIPVTYDGPDLDEVATLLGITADEVADIHLTTEWQVQFMGFAPGFGYLVPQDDRDHPFRDLGRRSESRPRVPAGAVAIAAGYSAVYPRVSPGGWHLIGHTTTTMWDEQATPPALLAPGSSVRFDAAGPA</sequence>
<dbReference type="Pfam" id="PF02682">
    <property type="entry name" value="CT_C_D"/>
    <property type="match status" value="1"/>
</dbReference>
<dbReference type="RefSeq" id="WP_124708084.1">
    <property type="nucleotide sequence ID" value="NZ_CP033972.1"/>
</dbReference>